<keyword evidence="2" id="KW-1185">Reference proteome</keyword>
<reference evidence="1 2" key="1">
    <citation type="journal article" date="2015" name="Proc. Natl. Acad. Sci. U.S.A.">
        <title>The resurrection genome of Boea hygrometrica: A blueprint for survival of dehydration.</title>
        <authorList>
            <person name="Xiao L."/>
            <person name="Yang G."/>
            <person name="Zhang L."/>
            <person name="Yang X."/>
            <person name="Zhao S."/>
            <person name="Ji Z."/>
            <person name="Zhou Q."/>
            <person name="Hu M."/>
            <person name="Wang Y."/>
            <person name="Chen M."/>
            <person name="Xu Y."/>
            <person name="Jin H."/>
            <person name="Xiao X."/>
            <person name="Hu G."/>
            <person name="Bao F."/>
            <person name="Hu Y."/>
            <person name="Wan P."/>
            <person name="Li L."/>
            <person name="Deng X."/>
            <person name="Kuang T."/>
            <person name="Xiang C."/>
            <person name="Zhu J.K."/>
            <person name="Oliver M.J."/>
            <person name="He Y."/>
        </authorList>
    </citation>
    <scope>NUCLEOTIDE SEQUENCE [LARGE SCALE GENOMIC DNA]</scope>
    <source>
        <strain evidence="2">cv. XS01</strain>
    </source>
</reference>
<dbReference type="Proteomes" id="UP000250235">
    <property type="component" value="Unassembled WGS sequence"/>
</dbReference>
<sequence>MKIIRSRQGLTKGYVNHRVFRFEGIGFSVGDFWIFRFEVEQIRCGLLVATEWLGTDPIHVSGFEKIILGYDLFWCIALELSVVGDWYRKISDLRCSGDFALRIHEPLLFIRTLLLEIVVDLRRRLEQGWLRLVRIS</sequence>
<proteinExistence type="predicted"/>
<protein>
    <submittedName>
        <fullName evidence="1">Uncharacterized protein</fullName>
    </submittedName>
</protein>
<evidence type="ECO:0000313" key="2">
    <source>
        <dbReference type="Proteomes" id="UP000250235"/>
    </source>
</evidence>
<gene>
    <name evidence="1" type="ORF">F511_23838</name>
</gene>
<dbReference type="AlphaFoldDB" id="A0A2Z7BED6"/>
<name>A0A2Z7BED6_9LAMI</name>
<accession>A0A2Z7BED6</accession>
<dbReference type="EMBL" id="KV006343">
    <property type="protein sequence ID" value="KZV32844.1"/>
    <property type="molecule type" value="Genomic_DNA"/>
</dbReference>
<evidence type="ECO:0000313" key="1">
    <source>
        <dbReference type="EMBL" id="KZV32844.1"/>
    </source>
</evidence>
<organism evidence="1 2">
    <name type="scientific">Dorcoceras hygrometricum</name>
    <dbReference type="NCBI Taxonomy" id="472368"/>
    <lineage>
        <taxon>Eukaryota</taxon>
        <taxon>Viridiplantae</taxon>
        <taxon>Streptophyta</taxon>
        <taxon>Embryophyta</taxon>
        <taxon>Tracheophyta</taxon>
        <taxon>Spermatophyta</taxon>
        <taxon>Magnoliopsida</taxon>
        <taxon>eudicotyledons</taxon>
        <taxon>Gunneridae</taxon>
        <taxon>Pentapetalae</taxon>
        <taxon>asterids</taxon>
        <taxon>lamiids</taxon>
        <taxon>Lamiales</taxon>
        <taxon>Gesneriaceae</taxon>
        <taxon>Didymocarpoideae</taxon>
        <taxon>Trichosporeae</taxon>
        <taxon>Loxocarpinae</taxon>
        <taxon>Dorcoceras</taxon>
    </lineage>
</organism>